<feature type="region of interest" description="Disordered" evidence="1">
    <location>
        <begin position="680"/>
        <end position="753"/>
    </location>
</feature>
<proteinExistence type="predicted"/>
<keyword evidence="3" id="KW-1185">Reference proteome</keyword>
<evidence type="ECO:0000256" key="1">
    <source>
        <dbReference type="SAM" id="MobiDB-lite"/>
    </source>
</evidence>
<feature type="region of interest" description="Disordered" evidence="1">
    <location>
        <begin position="1"/>
        <end position="51"/>
    </location>
</feature>
<evidence type="ECO:0000313" key="2">
    <source>
        <dbReference type="EMBL" id="CAF4807379.1"/>
    </source>
</evidence>
<feature type="compositionally biased region" description="Low complexity" evidence="1">
    <location>
        <begin position="276"/>
        <end position="296"/>
    </location>
</feature>
<feature type="compositionally biased region" description="Polar residues" evidence="1">
    <location>
        <begin position="709"/>
        <end position="718"/>
    </location>
</feature>
<protein>
    <submittedName>
        <fullName evidence="2">Uncharacterized protein</fullName>
    </submittedName>
</protein>
<feature type="compositionally biased region" description="Low complexity" evidence="1">
    <location>
        <begin position="124"/>
        <end position="160"/>
    </location>
</feature>
<feature type="region of interest" description="Disordered" evidence="1">
    <location>
        <begin position="463"/>
        <end position="482"/>
    </location>
</feature>
<feature type="region of interest" description="Disordered" evidence="1">
    <location>
        <begin position="552"/>
        <end position="573"/>
    </location>
</feature>
<feature type="compositionally biased region" description="Basic and acidic residues" evidence="1">
    <location>
        <begin position="742"/>
        <end position="753"/>
    </location>
</feature>
<name>A0A821PGK5_9NEOP</name>
<feature type="region of interest" description="Disordered" evidence="1">
    <location>
        <begin position="116"/>
        <end position="296"/>
    </location>
</feature>
<feature type="compositionally biased region" description="Polar residues" evidence="1">
    <location>
        <begin position="469"/>
        <end position="482"/>
    </location>
</feature>
<accession>A0A821PGK5</accession>
<organism evidence="2 3">
    <name type="scientific">Pieris macdunnoughi</name>
    <dbReference type="NCBI Taxonomy" id="345717"/>
    <lineage>
        <taxon>Eukaryota</taxon>
        <taxon>Metazoa</taxon>
        <taxon>Ecdysozoa</taxon>
        <taxon>Arthropoda</taxon>
        <taxon>Hexapoda</taxon>
        <taxon>Insecta</taxon>
        <taxon>Pterygota</taxon>
        <taxon>Neoptera</taxon>
        <taxon>Endopterygota</taxon>
        <taxon>Lepidoptera</taxon>
        <taxon>Glossata</taxon>
        <taxon>Ditrysia</taxon>
        <taxon>Papilionoidea</taxon>
        <taxon>Pieridae</taxon>
        <taxon>Pierinae</taxon>
        <taxon>Pieris</taxon>
    </lineage>
</organism>
<dbReference type="OrthoDB" id="311506at2759"/>
<gene>
    <name evidence="2" type="ORF">PMACD_LOCUS3825</name>
</gene>
<feature type="compositionally biased region" description="Basic and acidic residues" evidence="1">
    <location>
        <begin position="237"/>
        <end position="250"/>
    </location>
</feature>
<dbReference type="EMBL" id="CAJOBZ010000006">
    <property type="protein sequence ID" value="CAF4807379.1"/>
    <property type="molecule type" value="Genomic_DNA"/>
</dbReference>
<sequence>MTIKNKKTKSSTSEVTSSKSASSSVQKTSTSTSVQKSSNTLQKVSSSGKKVRYIDVKVEQDDPLMITDISDHASISGSTVSELYNSHPHYIITEAPSVSDLSQTRTSNEIQVSDMAQSTTGEFVSNSSVHESSSTSQHQTSRSENIQTSSTVEHSGSSHSQTFDRTADSSSANQTLNTAFIDSSGNQTNSRGSFLSRSQGANATDSFIQSERQNLSKTGHSSNVSSDTSKGNVNIRGNERHMNIPDDKVNTLKTNPNNFYGGEGTLDKNKKTNEFSSTSHSSQSKSSNVTKSSSSSYVVEIVDGKERIVDKSQREWGDAKEHATNEEYVSVSGTNIKPQSAYSAQNYDMQSKYDSGKDGARPINEMTVREDSKYIKDGKQLTSHESVISQNDNSIQQQFTSTQNQITSDDHYQSHVGNVSHNLQNVQSNSENTNYNTMQNKNIQSNTSHSNIQQKDIKENVSTHHENRNNQISTKRNVNQTDSSNFYGYDSTIQDQLRKVGNILQVPNTENINYSTKILKSNTSSAQQASSSSYVFEVVDGKQRVIDSAHREWGDSKEHSTHEKSHNISGTGIKPEHEYSRQVLDKESYYDTGKDGIPKSASQISEESAMYKNGVEIASKRNVYASDLTKKQAITEHPSDYVEDRYLVDENNRRQTDSQDIKSDNVSTYVTDSDNIRKTTELITNEKQNISKESSSKTTSETKDTLTSYERSTGTWNGKFTYETEDDRPKRPKQVSPFGRSEQPRHHLKRQDTEENIIISSRDIKDFTSISDLRKIIETSQTNKDVTVSNKNIVIRRNIDDRVLKEILETVKKYPFKRIDKVTFGTKINEDVKDLYEGIDTEETTVLSTTTGEKVKKSFEVDKTRSQIEVTRYITENGITRKETIYEDAKEDDKVKTDVFVDNSSLDIKNLKDVRTTKDVYEYDVVDHATTNTTREDIVSSVYDETIIDDRKTVRDDTTVIRERYTDETRPRPGGPGGPRKPEKVCKEQCICEICTCG</sequence>
<feature type="region of interest" description="Disordered" evidence="1">
    <location>
        <begin position="963"/>
        <end position="983"/>
    </location>
</feature>
<feature type="compositionally biased region" description="Polar residues" evidence="1">
    <location>
        <begin position="161"/>
        <end position="232"/>
    </location>
</feature>
<comment type="caution">
    <text evidence="2">The sequence shown here is derived from an EMBL/GenBank/DDBJ whole genome shotgun (WGS) entry which is preliminary data.</text>
</comment>
<feature type="compositionally biased region" description="Basic and acidic residues" evidence="1">
    <location>
        <begin position="552"/>
        <end position="566"/>
    </location>
</feature>
<feature type="compositionally biased region" description="Low complexity" evidence="1">
    <location>
        <begin position="10"/>
        <end position="40"/>
    </location>
</feature>
<dbReference type="AlphaFoldDB" id="A0A821PGK5"/>
<evidence type="ECO:0000313" key="3">
    <source>
        <dbReference type="Proteomes" id="UP000663880"/>
    </source>
</evidence>
<reference evidence="2" key="1">
    <citation type="submission" date="2021-02" db="EMBL/GenBank/DDBJ databases">
        <authorList>
            <person name="Steward A R."/>
        </authorList>
    </citation>
    <scope>NUCLEOTIDE SEQUENCE</scope>
</reference>
<dbReference type="Proteomes" id="UP000663880">
    <property type="component" value="Unassembled WGS sequence"/>
</dbReference>